<gene>
    <name evidence="8" type="ORF">DFP86_102245</name>
</gene>
<evidence type="ECO:0000313" key="8">
    <source>
        <dbReference type="EMBL" id="TDR82131.1"/>
    </source>
</evidence>
<feature type="transmembrane region" description="Helical" evidence="6">
    <location>
        <begin position="9"/>
        <end position="30"/>
    </location>
</feature>
<dbReference type="CDD" id="cd11386">
    <property type="entry name" value="MCP_signal"/>
    <property type="match status" value="1"/>
</dbReference>
<evidence type="ECO:0000256" key="4">
    <source>
        <dbReference type="PROSITE-ProRule" id="PRU00284"/>
    </source>
</evidence>
<keyword evidence="6" id="KW-1133">Transmembrane helix</keyword>
<dbReference type="SUPFAM" id="SSF58104">
    <property type="entry name" value="Methyl-accepting chemotaxis protein (MCP) signaling domain"/>
    <property type="match status" value="1"/>
</dbReference>
<dbReference type="PANTHER" id="PTHR32089:SF112">
    <property type="entry name" value="LYSOZYME-LIKE PROTEIN-RELATED"/>
    <property type="match status" value="1"/>
</dbReference>
<accession>A0A4R7BB80</accession>
<organism evidence="8 9">
    <name type="scientific">Paludibacterium purpuratum</name>
    <dbReference type="NCBI Taxonomy" id="1144873"/>
    <lineage>
        <taxon>Bacteria</taxon>
        <taxon>Pseudomonadati</taxon>
        <taxon>Pseudomonadota</taxon>
        <taxon>Betaproteobacteria</taxon>
        <taxon>Neisseriales</taxon>
        <taxon>Chromobacteriaceae</taxon>
        <taxon>Paludibacterium</taxon>
    </lineage>
</organism>
<evidence type="ECO:0000256" key="3">
    <source>
        <dbReference type="ARBA" id="ARBA00029447"/>
    </source>
</evidence>
<evidence type="ECO:0000256" key="6">
    <source>
        <dbReference type="SAM" id="Phobius"/>
    </source>
</evidence>
<evidence type="ECO:0000259" key="7">
    <source>
        <dbReference type="PROSITE" id="PS50111"/>
    </source>
</evidence>
<sequence length="550" mass="57931">MKNLTVRQVLLLIAAVGIVGVLLVAGFGAYQLKAQQARAVAAFAREGQGMHVLLEVESANLEFKKQVQEWKDTLLRGNDPAKFDKYFGNFQTREAAMDDHLHKAQDGLKSLERTDLAGEIDGLLATHQAFGQKYREALSHYDKADPNAAHVVDKLVAGMDRPMTDALSAYAQKIEKASLQSSDEEIAVLSTTFGQALIVFGIALALVVVAVLAIAVVATRTILAQLGGEPSDGARVAHAMASGNLAVAIASQGGSDSLMASMETMRQGLRQIVGNMRAVSEGLSTAADQQARVSSQVSHSSHQQSESAASVAAAIEQMSASIQHVSDSAREVKVISENMKSLSGESGAMRTMVADMQSLSNSVLSAQEMIRELGAQSQQIQSIVLVVRDIADQTNLLALNAAIEAARAGEQGRGFAVVADEVRKLAERTASSTVEISQMAEKIQSGADAAIHGMEGAAKLVKDGSDRAGQAVLSVQDINGGAEQMIAGVSSISHALSEQSVASQEISSSIERIAQSTQENTTVVDSASQAAVRLAQLAKDLQTEIGKFTV</sequence>
<dbReference type="GO" id="GO:0006935">
    <property type="term" value="P:chemotaxis"/>
    <property type="evidence" value="ECO:0007669"/>
    <property type="project" value="InterPro"/>
</dbReference>
<comment type="subcellular location">
    <subcellularLocation>
        <location evidence="1">Membrane</location>
    </subcellularLocation>
</comment>
<dbReference type="PRINTS" id="PR00260">
    <property type="entry name" value="CHEMTRNSDUCR"/>
</dbReference>
<protein>
    <submittedName>
        <fullName evidence="8">Methyl-accepting chemotaxis protein</fullName>
    </submittedName>
</protein>
<evidence type="ECO:0000313" key="9">
    <source>
        <dbReference type="Proteomes" id="UP000295611"/>
    </source>
</evidence>
<dbReference type="PANTHER" id="PTHR32089">
    <property type="entry name" value="METHYL-ACCEPTING CHEMOTAXIS PROTEIN MCPB"/>
    <property type="match status" value="1"/>
</dbReference>
<dbReference type="AlphaFoldDB" id="A0A4R7BB80"/>
<dbReference type="RefSeq" id="WP_133678561.1">
    <property type="nucleotide sequence ID" value="NZ_SNZP01000002.1"/>
</dbReference>
<dbReference type="PROSITE" id="PS50111">
    <property type="entry name" value="CHEMOTAXIS_TRANSDUC_2"/>
    <property type="match status" value="1"/>
</dbReference>
<dbReference type="InterPro" id="IPR004090">
    <property type="entry name" value="Chemotax_Me-accpt_rcpt"/>
</dbReference>
<feature type="transmembrane region" description="Helical" evidence="6">
    <location>
        <begin position="196"/>
        <end position="218"/>
    </location>
</feature>
<evidence type="ECO:0000256" key="1">
    <source>
        <dbReference type="ARBA" id="ARBA00004370"/>
    </source>
</evidence>
<dbReference type="OrthoDB" id="8899037at2"/>
<dbReference type="GO" id="GO:0016020">
    <property type="term" value="C:membrane"/>
    <property type="evidence" value="ECO:0007669"/>
    <property type="project" value="UniProtKB-SubCell"/>
</dbReference>
<dbReference type="GO" id="GO:0004888">
    <property type="term" value="F:transmembrane signaling receptor activity"/>
    <property type="evidence" value="ECO:0007669"/>
    <property type="project" value="InterPro"/>
</dbReference>
<comment type="caution">
    <text evidence="8">The sequence shown here is derived from an EMBL/GenBank/DDBJ whole genome shotgun (WGS) entry which is preliminary data.</text>
</comment>
<feature type="region of interest" description="Disordered" evidence="5">
    <location>
        <begin position="290"/>
        <end position="310"/>
    </location>
</feature>
<dbReference type="SMART" id="SM00283">
    <property type="entry name" value="MA"/>
    <property type="match status" value="1"/>
</dbReference>
<dbReference type="Gene3D" id="1.10.287.950">
    <property type="entry name" value="Methyl-accepting chemotaxis protein"/>
    <property type="match status" value="1"/>
</dbReference>
<reference evidence="8 9" key="1">
    <citation type="submission" date="2019-03" db="EMBL/GenBank/DDBJ databases">
        <title>Genomic Encyclopedia of Type Strains, Phase III (KMG-III): the genomes of soil and plant-associated and newly described type strains.</title>
        <authorList>
            <person name="Whitman W."/>
        </authorList>
    </citation>
    <scope>NUCLEOTIDE SEQUENCE [LARGE SCALE GENOMIC DNA]</scope>
    <source>
        <strain evidence="8 9">CECT 8976</strain>
    </source>
</reference>
<comment type="similarity">
    <text evidence="3">Belongs to the methyl-accepting chemotaxis (MCP) protein family.</text>
</comment>
<feature type="domain" description="Methyl-accepting transducer" evidence="7">
    <location>
        <begin position="279"/>
        <end position="514"/>
    </location>
</feature>
<keyword evidence="2 4" id="KW-0807">Transducer</keyword>
<proteinExistence type="inferred from homology"/>
<dbReference type="FunFam" id="1.10.287.950:FF:000001">
    <property type="entry name" value="Methyl-accepting chemotaxis sensory transducer"/>
    <property type="match status" value="1"/>
</dbReference>
<evidence type="ECO:0000256" key="5">
    <source>
        <dbReference type="SAM" id="MobiDB-lite"/>
    </source>
</evidence>
<keyword evidence="6" id="KW-0472">Membrane</keyword>
<dbReference type="Proteomes" id="UP000295611">
    <property type="component" value="Unassembled WGS sequence"/>
</dbReference>
<dbReference type="InterPro" id="IPR004089">
    <property type="entry name" value="MCPsignal_dom"/>
</dbReference>
<dbReference type="Pfam" id="PF00015">
    <property type="entry name" value="MCPsignal"/>
    <property type="match status" value="1"/>
</dbReference>
<dbReference type="EMBL" id="SNZP01000002">
    <property type="protein sequence ID" value="TDR82131.1"/>
    <property type="molecule type" value="Genomic_DNA"/>
</dbReference>
<evidence type="ECO:0000256" key="2">
    <source>
        <dbReference type="ARBA" id="ARBA00023224"/>
    </source>
</evidence>
<keyword evidence="9" id="KW-1185">Reference proteome</keyword>
<name>A0A4R7BB80_9NEIS</name>
<dbReference type="GO" id="GO:0007165">
    <property type="term" value="P:signal transduction"/>
    <property type="evidence" value="ECO:0007669"/>
    <property type="project" value="UniProtKB-KW"/>
</dbReference>
<keyword evidence="6" id="KW-0812">Transmembrane</keyword>